<comment type="function">
    <text evidence="6">Catalyzes the thiamine diphosphate-dependent decarboxylation of 2-oxoglutarate and the subsequent addition of the resulting succinic semialdehyde-thiamine pyrophosphate anion to isochorismate to yield 2-succinyl-5-enolpyruvyl-6-hydroxy-3-cyclohexene-1-carboxylate (SEPHCHC).</text>
</comment>
<sequence>MHAWDNRRFHPNSRGGSHVNPSTAQARVIVDELVRNTVSHVVLCPGSRNAPLSLALSDAETAGKLTLHVRIDERGAGFLALGIAARTGRPVALVCTSGTAAANFHPAVLEADRAGVPLIVLTADRPPELRAAGANQVIDQQRLYGGAVRYFDELAVAEARAGQNAYWRSQVCRAWNAAYGEWRCGPVHLNVPFREPLVPAAGDDSGGASGGVSVGSVGGVSAGSEWYEPLDGRPRGARWTELPEYGALPSFVMPSTRQGLVIACDAGVHAASEWAAEHGWPVLSETGGLGLGGDTAIPGGPWLLGVEEFLAEHKPEQVLCIGRPTVFRQVQRLLSDPAVEVLLVRPDSDWPAPAHNVRQVGQWFDAPTKPSDPEWLARWQCADAAAVEAVHDTLAREPWPSGLRVAEELVHGLPRDSLLVVGSSNPARDVALVGGRRPDVLVHRNRGVAGIDGTVSTAVGAASVHRGPSYALLGDLTFLHDSNGLLIGPAEDRPDLAIIVVNDDGGGIFSLLEQGAPEHRDGFERIFGTPHGADLGALCAAYGVPYRRAGDLEEFRAALAPEPGLRVIEVRADRSRHRELHAALRDAVTAAVSG</sequence>
<organism evidence="9 10">
    <name type="scientific">Prauserella halophila</name>
    <dbReference type="NCBI Taxonomy" id="185641"/>
    <lineage>
        <taxon>Bacteria</taxon>
        <taxon>Bacillati</taxon>
        <taxon>Actinomycetota</taxon>
        <taxon>Actinomycetes</taxon>
        <taxon>Pseudonocardiales</taxon>
        <taxon>Pseudonocardiaceae</taxon>
        <taxon>Prauserella</taxon>
    </lineage>
</organism>
<evidence type="ECO:0000256" key="1">
    <source>
        <dbReference type="ARBA" id="ARBA00022679"/>
    </source>
</evidence>
<comment type="catalytic activity">
    <reaction evidence="6">
        <text>isochorismate + 2-oxoglutarate + H(+) = 5-enolpyruvoyl-6-hydroxy-2-succinyl-cyclohex-3-ene-1-carboxylate + CO2</text>
        <dbReference type="Rhea" id="RHEA:25593"/>
        <dbReference type="ChEBI" id="CHEBI:15378"/>
        <dbReference type="ChEBI" id="CHEBI:16526"/>
        <dbReference type="ChEBI" id="CHEBI:16810"/>
        <dbReference type="ChEBI" id="CHEBI:29780"/>
        <dbReference type="ChEBI" id="CHEBI:58818"/>
        <dbReference type="EC" id="2.2.1.9"/>
    </reaction>
</comment>
<evidence type="ECO:0000256" key="3">
    <source>
        <dbReference type="ARBA" id="ARBA00022842"/>
    </source>
</evidence>
<keyword evidence="1 6" id="KW-0808">Transferase</keyword>
<evidence type="ECO:0000313" key="9">
    <source>
        <dbReference type="EMBL" id="GAA1251192.1"/>
    </source>
</evidence>
<comment type="subunit">
    <text evidence="6">Homodimer.</text>
</comment>
<dbReference type="NCBIfam" id="TIGR00173">
    <property type="entry name" value="menD"/>
    <property type="match status" value="1"/>
</dbReference>
<keyword evidence="10" id="KW-1185">Reference proteome</keyword>
<dbReference type="PANTHER" id="PTHR42916:SF1">
    <property type="entry name" value="PROTEIN PHYLLO, CHLOROPLASTIC"/>
    <property type="match status" value="1"/>
</dbReference>
<keyword evidence="5 6" id="KW-0464">Manganese</keyword>
<keyword evidence="4 6" id="KW-0786">Thiamine pyrophosphate</keyword>
<accession>A0ABN1WI71</accession>
<keyword evidence="6" id="KW-0474">Menaquinone biosynthesis</keyword>
<evidence type="ECO:0000256" key="4">
    <source>
        <dbReference type="ARBA" id="ARBA00023052"/>
    </source>
</evidence>
<comment type="pathway">
    <text evidence="6">Quinol/quinone metabolism; 1,4-dihydroxy-2-naphthoate biosynthesis; 1,4-dihydroxy-2-naphthoate from chorismate: step 2/7.</text>
</comment>
<comment type="caution">
    <text evidence="9">The sequence shown here is derived from an EMBL/GenBank/DDBJ whole genome shotgun (WGS) entry which is preliminary data.</text>
</comment>
<dbReference type="Gene3D" id="3.40.50.1220">
    <property type="entry name" value="TPP-binding domain"/>
    <property type="match status" value="1"/>
</dbReference>
<dbReference type="Pfam" id="PF02776">
    <property type="entry name" value="TPP_enzyme_N"/>
    <property type="match status" value="1"/>
</dbReference>
<dbReference type="EC" id="2.2.1.9" evidence="6"/>
<evidence type="ECO:0000313" key="10">
    <source>
        <dbReference type="Proteomes" id="UP001500653"/>
    </source>
</evidence>
<proteinExistence type="inferred from homology"/>
<comment type="similarity">
    <text evidence="6">Belongs to the TPP enzyme family. MenD subfamily.</text>
</comment>
<dbReference type="CDD" id="cd07037">
    <property type="entry name" value="TPP_PYR_MenD"/>
    <property type="match status" value="1"/>
</dbReference>
<dbReference type="Proteomes" id="UP001500653">
    <property type="component" value="Unassembled WGS sequence"/>
</dbReference>
<dbReference type="InterPro" id="IPR004433">
    <property type="entry name" value="MenaQ_synth_MenD"/>
</dbReference>
<dbReference type="InterPro" id="IPR029061">
    <property type="entry name" value="THDP-binding"/>
</dbReference>
<protein>
    <recommendedName>
        <fullName evidence="6">2-succinyl-5-enolpyruvyl-6-hydroxy-3-cyclohexene-1-carboxylate synthase</fullName>
        <shortName evidence="6">SEPHCHC synthase</shortName>
        <ecNumber evidence="6">2.2.1.9</ecNumber>
    </recommendedName>
    <alternativeName>
        <fullName evidence="6">Menaquinone biosynthesis protein MenD</fullName>
    </alternativeName>
</protein>
<dbReference type="Gene3D" id="3.40.50.970">
    <property type="match status" value="2"/>
</dbReference>
<evidence type="ECO:0000256" key="6">
    <source>
        <dbReference type="HAMAP-Rule" id="MF_01659"/>
    </source>
</evidence>
<dbReference type="PANTHER" id="PTHR42916">
    <property type="entry name" value="2-SUCCINYL-5-ENOLPYRUVYL-6-HYDROXY-3-CYCLOHEXENE-1-CARBOXYLATE SYNTHASE"/>
    <property type="match status" value="1"/>
</dbReference>
<feature type="domain" description="Thiamine pyrophosphate enzyme N-terminal TPP-binding" evidence="8">
    <location>
        <begin position="26"/>
        <end position="142"/>
    </location>
</feature>
<comment type="pathway">
    <text evidence="6">Quinol/quinone metabolism; menaquinone biosynthesis.</text>
</comment>
<evidence type="ECO:0000256" key="2">
    <source>
        <dbReference type="ARBA" id="ARBA00022723"/>
    </source>
</evidence>
<feature type="region of interest" description="Disordered" evidence="7">
    <location>
        <begin position="1"/>
        <end position="22"/>
    </location>
</feature>
<keyword evidence="3 6" id="KW-0460">Magnesium</keyword>
<gene>
    <name evidence="6 9" type="primary">menD</name>
    <name evidence="9" type="ORF">GCM10009676_42460</name>
</gene>
<evidence type="ECO:0000256" key="7">
    <source>
        <dbReference type="SAM" id="MobiDB-lite"/>
    </source>
</evidence>
<name>A0ABN1WI71_9PSEU</name>
<dbReference type="CDD" id="cd02009">
    <property type="entry name" value="TPP_SHCHC_synthase"/>
    <property type="match status" value="1"/>
</dbReference>
<dbReference type="PIRSF" id="PIRSF004983">
    <property type="entry name" value="MenD"/>
    <property type="match status" value="1"/>
</dbReference>
<keyword evidence="2 6" id="KW-0479">Metal-binding</keyword>
<evidence type="ECO:0000259" key="8">
    <source>
        <dbReference type="Pfam" id="PF02776"/>
    </source>
</evidence>
<evidence type="ECO:0000256" key="5">
    <source>
        <dbReference type="ARBA" id="ARBA00023211"/>
    </source>
</evidence>
<dbReference type="HAMAP" id="MF_01659">
    <property type="entry name" value="MenD"/>
    <property type="match status" value="1"/>
</dbReference>
<comment type="cofactor">
    <cofactor evidence="6">
        <name>thiamine diphosphate</name>
        <dbReference type="ChEBI" id="CHEBI:58937"/>
    </cofactor>
    <text evidence="6">Binds 1 thiamine pyrophosphate per subunit.</text>
</comment>
<dbReference type="InterPro" id="IPR012001">
    <property type="entry name" value="Thiamin_PyroP_enz_TPP-bd_dom"/>
</dbReference>
<dbReference type="SUPFAM" id="SSF52518">
    <property type="entry name" value="Thiamin diphosphate-binding fold (THDP-binding)"/>
    <property type="match status" value="2"/>
</dbReference>
<dbReference type="EMBL" id="BAAALN010000019">
    <property type="protein sequence ID" value="GAA1251192.1"/>
    <property type="molecule type" value="Genomic_DNA"/>
</dbReference>
<comment type="cofactor">
    <cofactor evidence="6">
        <name>Mg(2+)</name>
        <dbReference type="ChEBI" id="CHEBI:18420"/>
    </cofactor>
    <cofactor evidence="6">
        <name>Mn(2+)</name>
        <dbReference type="ChEBI" id="CHEBI:29035"/>
    </cofactor>
</comment>
<reference evidence="9 10" key="1">
    <citation type="journal article" date="2019" name="Int. J. Syst. Evol. Microbiol.">
        <title>The Global Catalogue of Microorganisms (GCM) 10K type strain sequencing project: providing services to taxonomists for standard genome sequencing and annotation.</title>
        <authorList>
            <consortium name="The Broad Institute Genomics Platform"/>
            <consortium name="The Broad Institute Genome Sequencing Center for Infectious Disease"/>
            <person name="Wu L."/>
            <person name="Ma J."/>
        </authorList>
    </citation>
    <scope>NUCLEOTIDE SEQUENCE [LARGE SCALE GENOMIC DNA]</scope>
    <source>
        <strain evidence="9 10">JCM 13023</strain>
    </source>
</reference>